<feature type="compositionally biased region" description="Pro residues" evidence="1">
    <location>
        <begin position="122"/>
        <end position="135"/>
    </location>
</feature>
<accession>A0A8X7MNE2</accession>
<reference evidence="2" key="1">
    <citation type="submission" date="2016-04" db="EMBL/GenBank/DDBJ databases">
        <authorList>
            <person name="Nguyen H.D."/>
            <person name="Samba Siva P."/>
            <person name="Cullis J."/>
            <person name="Levesque C.A."/>
            <person name="Hambleton S."/>
        </authorList>
    </citation>
    <scope>NUCLEOTIDE SEQUENCE</scope>
    <source>
        <strain evidence="2">DAOMC 236426</strain>
    </source>
</reference>
<evidence type="ECO:0000313" key="3">
    <source>
        <dbReference type="Proteomes" id="UP000077684"/>
    </source>
</evidence>
<comment type="caution">
    <text evidence="2">The sequence shown here is derived from an EMBL/GenBank/DDBJ whole genome shotgun (WGS) entry which is preliminary data.</text>
</comment>
<dbReference type="AlphaFoldDB" id="A0A8X7MNE2"/>
<keyword evidence="3" id="KW-1185">Reference proteome</keyword>
<gene>
    <name evidence="2" type="ORF">A4X06_0g7028</name>
</gene>
<feature type="compositionally biased region" description="Low complexity" evidence="1">
    <location>
        <begin position="24"/>
        <end position="35"/>
    </location>
</feature>
<feature type="region of interest" description="Disordered" evidence="1">
    <location>
        <begin position="1"/>
        <end position="135"/>
    </location>
</feature>
<dbReference type="EMBL" id="LWDE02001130">
    <property type="protein sequence ID" value="KAE8242308.1"/>
    <property type="molecule type" value="Genomic_DNA"/>
</dbReference>
<name>A0A8X7MNE2_9BASI</name>
<sequence>MHPGHPATKVPLPSSPAPTHRSDSTTSSSHLLGGTQDTIMDEDQDFIAPDTQPVIPNSQLPDEAATLSQEVAGLGPPSSSPVDRYLNRPAEGTYAEIDDDDEDYTDGDQDDAISSSSAEPEATPPPALVPQIPPPSVSGLEAISFFRSRRGRHPLCDPFTIRAAAGAYGGIPPGACRYFLPTWWKHNNDAHLQWAEDAFEEALTQRFATFPMPREFTTFFHTQGSEARQKAVDVYTAHTELHLALVDSSLVLPGNDSFSHAVLSPPKAGLAISPRYIPCRVRFDAKTTSDEAKAALLHTFSNIHTAYVVEAWELVRRRPNGLVFKHEIIFLVMPVPVLPSHLSFPEAPEILGSDPAVQTQQHPTPTPPVTSHTAPGAHPSGSTNNPSAFSYASFVQGTPGPHPTPTGSSSSVEPPTLVQSAPHSSTPTAANTRPSGSKPRGSKRPSSAGTTTSPSLSRVTPSSATTSSSSMGTHPPITTPRSPAKKMPKGKKKATDGLVQTSLTFARPATSATFSFTSSTVASSSAATLEPTTPTTTSTTAPSTPSSAASKRSRIIR</sequence>
<dbReference type="Proteomes" id="UP000077684">
    <property type="component" value="Unassembled WGS sequence"/>
</dbReference>
<feature type="compositionally biased region" description="Basic residues" evidence="1">
    <location>
        <begin position="483"/>
        <end position="492"/>
    </location>
</feature>
<reference evidence="2" key="2">
    <citation type="journal article" date="2019" name="IMA Fungus">
        <title>Genome sequencing and comparison of five Tilletia species to identify candidate genes for the detection of regulated species infecting wheat.</title>
        <authorList>
            <person name="Nguyen H.D.T."/>
            <person name="Sultana T."/>
            <person name="Kesanakurti P."/>
            <person name="Hambleton S."/>
        </authorList>
    </citation>
    <scope>NUCLEOTIDE SEQUENCE</scope>
    <source>
        <strain evidence="2">DAOMC 236426</strain>
    </source>
</reference>
<feature type="region of interest" description="Disordered" evidence="1">
    <location>
        <begin position="517"/>
        <end position="557"/>
    </location>
</feature>
<evidence type="ECO:0000256" key="1">
    <source>
        <dbReference type="SAM" id="MobiDB-lite"/>
    </source>
</evidence>
<feature type="compositionally biased region" description="Polar residues" evidence="1">
    <location>
        <begin position="417"/>
        <end position="435"/>
    </location>
</feature>
<feature type="compositionally biased region" description="Low complexity" evidence="1">
    <location>
        <begin position="112"/>
        <end position="121"/>
    </location>
</feature>
<protein>
    <submittedName>
        <fullName evidence="2">Uncharacterized protein</fullName>
    </submittedName>
</protein>
<feature type="compositionally biased region" description="Low complexity" evidence="1">
    <location>
        <begin position="457"/>
        <end position="473"/>
    </location>
</feature>
<feature type="compositionally biased region" description="Low complexity" evidence="1">
    <location>
        <begin position="355"/>
        <end position="375"/>
    </location>
</feature>
<feature type="compositionally biased region" description="Low complexity" evidence="1">
    <location>
        <begin position="517"/>
        <end position="550"/>
    </location>
</feature>
<feature type="compositionally biased region" description="Polar residues" evidence="1">
    <location>
        <begin position="444"/>
        <end position="456"/>
    </location>
</feature>
<proteinExistence type="predicted"/>
<evidence type="ECO:0000313" key="2">
    <source>
        <dbReference type="EMBL" id="KAE8242308.1"/>
    </source>
</evidence>
<feature type="compositionally biased region" description="Acidic residues" evidence="1">
    <location>
        <begin position="96"/>
        <end position="111"/>
    </location>
</feature>
<organism evidence="2 3">
    <name type="scientific">Tilletia controversa</name>
    <name type="common">dwarf bunt fungus</name>
    <dbReference type="NCBI Taxonomy" id="13291"/>
    <lineage>
        <taxon>Eukaryota</taxon>
        <taxon>Fungi</taxon>
        <taxon>Dikarya</taxon>
        <taxon>Basidiomycota</taxon>
        <taxon>Ustilaginomycotina</taxon>
        <taxon>Exobasidiomycetes</taxon>
        <taxon>Tilletiales</taxon>
        <taxon>Tilletiaceae</taxon>
        <taxon>Tilletia</taxon>
    </lineage>
</organism>
<feature type="region of interest" description="Disordered" evidence="1">
    <location>
        <begin position="355"/>
        <end position="498"/>
    </location>
</feature>
<feature type="compositionally biased region" description="Polar residues" evidence="1">
    <location>
        <begin position="380"/>
        <end position="396"/>
    </location>
</feature>